<comment type="caution">
    <text evidence="10">The sequence shown here is derived from an EMBL/GenBank/DDBJ whole genome shotgun (WGS) entry which is preliminary data.</text>
</comment>
<feature type="domain" description="Plastocyanin-like" evidence="9">
    <location>
        <begin position="4"/>
        <end position="89"/>
    </location>
</feature>
<evidence type="ECO:0000256" key="6">
    <source>
        <dbReference type="ARBA" id="ARBA00023002"/>
    </source>
</evidence>
<feature type="compositionally biased region" description="Basic and acidic residues" evidence="8">
    <location>
        <begin position="111"/>
        <end position="121"/>
    </location>
</feature>
<accession>A0A834FTU4</accession>
<dbReference type="InterPro" id="IPR033138">
    <property type="entry name" value="Cu_oxidase_CS"/>
</dbReference>
<evidence type="ECO:0000259" key="9">
    <source>
        <dbReference type="Pfam" id="PF07731"/>
    </source>
</evidence>
<evidence type="ECO:0000313" key="11">
    <source>
        <dbReference type="Proteomes" id="UP000626092"/>
    </source>
</evidence>
<dbReference type="Pfam" id="PF07731">
    <property type="entry name" value="Cu-oxidase_2"/>
    <property type="match status" value="1"/>
</dbReference>
<dbReference type="GO" id="GO:0005507">
    <property type="term" value="F:copper ion binding"/>
    <property type="evidence" value="ECO:0007669"/>
    <property type="project" value="InterPro"/>
</dbReference>
<dbReference type="OrthoDB" id="2121828at2759"/>
<comment type="subcellular location">
    <subcellularLocation>
        <location evidence="1">Secreted</location>
    </subcellularLocation>
</comment>
<dbReference type="AlphaFoldDB" id="A0A834FTU4"/>
<evidence type="ECO:0000256" key="3">
    <source>
        <dbReference type="ARBA" id="ARBA00022525"/>
    </source>
</evidence>
<keyword evidence="3" id="KW-0964">Secreted</keyword>
<evidence type="ECO:0000256" key="5">
    <source>
        <dbReference type="ARBA" id="ARBA00022737"/>
    </source>
</evidence>
<dbReference type="PANTHER" id="PTHR11709:SF218">
    <property type="entry name" value="L-ASCORBATE OXIDASE"/>
    <property type="match status" value="1"/>
</dbReference>
<dbReference type="PANTHER" id="PTHR11709">
    <property type="entry name" value="MULTI-COPPER OXIDASE"/>
    <property type="match status" value="1"/>
</dbReference>
<feature type="region of interest" description="Disordered" evidence="8">
    <location>
        <begin position="185"/>
        <end position="206"/>
    </location>
</feature>
<dbReference type="EMBL" id="WJXA01000429">
    <property type="protein sequence ID" value="KAF7112782.1"/>
    <property type="molecule type" value="Genomic_DNA"/>
</dbReference>
<evidence type="ECO:0000256" key="8">
    <source>
        <dbReference type="SAM" id="MobiDB-lite"/>
    </source>
</evidence>
<dbReference type="InterPro" id="IPR045087">
    <property type="entry name" value="Cu-oxidase_fam"/>
</dbReference>
<name>A0A834FTU4_RHOSS</name>
<dbReference type="Proteomes" id="UP000626092">
    <property type="component" value="Unassembled WGS sequence"/>
</dbReference>
<sequence>MNANNSETHPWHLHGHDFWVMGYGQGKFDINSDPKKYNLVNPIMKNTVSVQPYGWTALRFVADNPGVWAFHCHIEAHFYMGMGVVFEEGVEKLGRYPTSITGCGDTKGYPRYKDDRRRSINDEDSGFSAQGDGERRFRHDAWLPRRGKEKRAVVKAEERMNLVHKREAVVEGFAEASIASVLLRGDPDRGGHTASRVIDGDRSNRT</sequence>
<organism evidence="10 11">
    <name type="scientific">Rhododendron simsii</name>
    <name type="common">Sims's rhododendron</name>
    <dbReference type="NCBI Taxonomy" id="118357"/>
    <lineage>
        <taxon>Eukaryota</taxon>
        <taxon>Viridiplantae</taxon>
        <taxon>Streptophyta</taxon>
        <taxon>Embryophyta</taxon>
        <taxon>Tracheophyta</taxon>
        <taxon>Spermatophyta</taxon>
        <taxon>Magnoliopsida</taxon>
        <taxon>eudicotyledons</taxon>
        <taxon>Gunneridae</taxon>
        <taxon>Pentapetalae</taxon>
        <taxon>asterids</taxon>
        <taxon>Ericales</taxon>
        <taxon>Ericaceae</taxon>
        <taxon>Ericoideae</taxon>
        <taxon>Rhodoreae</taxon>
        <taxon>Rhododendron</taxon>
    </lineage>
</organism>
<gene>
    <name evidence="10" type="ORF">RHSIM_RhsimUnG0193600</name>
</gene>
<dbReference type="PROSITE" id="PS00080">
    <property type="entry name" value="MULTICOPPER_OXIDASE2"/>
    <property type="match status" value="1"/>
</dbReference>
<dbReference type="InterPro" id="IPR002355">
    <property type="entry name" value="Cu_oxidase_Cu_BS"/>
</dbReference>
<comment type="similarity">
    <text evidence="2">Belongs to the multicopper oxidase family.</text>
</comment>
<proteinExistence type="inferred from homology"/>
<evidence type="ECO:0000256" key="4">
    <source>
        <dbReference type="ARBA" id="ARBA00022723"/>
    </source>
</evidence>
<dbReference type="GO" id="GO:0016491">
    <property type="term" value="F:oxidoreductase activity"/>
    <property type="evidence" value="ECO:0007669"/>
    <property type="project" value="UniProtKB-KW"/>
</dbReference>
<reference evidence="10" key="1">
    <citation type="submission" date="2019-11" db="EMBL/GenBank/DDBJ databases">
        <authorList>
            <person name="Liu Y."/>
            <person name="Hou J."/>
            <person name="Li T.-Q."/>
            <person name="Guan C.-H."/>
            <person name="Wu X."/>
            <person name="Wu H.-Z."/>
            <person name="Ling F."/>
            <person name="Zhang R."/>
            <person name="Shi X.-G."/>
            <person name="Ren J.-P."/>
            <person name="Chen E.-F."/>
            <person name="Sun J.-M."/>
        </authorList>
    </citation>
    <scope>NUCLEOTIDE SEQUENCE</scope>
    <source>
        <strain evidence="10">Adult_tree_wgs_1</strain>
        <tissue evidence="10">Leaves</tissue>
    </source>
</reference>
<evidence type="ECO:0000313" key="10">
    <source>
        <dbReference type="EMBL" id="KAF7112782.1"/>
    </source>
</evidence>
<keyword evidence="4" id="KW-0479">Metal-binding</keyword>
<evidence type="ECO:0000256" key="2">
    <source>
        <dbReference type="ARBA" id="ARBA00010609"/>
    </source>
</evidence>
<keyword evidence="5" id="KW-0677">Repeat</keyword>
<dbReference type="Gene3D" id="2.60.40.420">
    <property type="entry name" value="Cupredoxins - blue copper proteins"/>
    <property type="match status" value="1"/>
</dbReference>
<keyword evidence="6" id="KW-0560">Oxidoreductase</keyword>
<dbReference type="GO" id="GO:0005576">
    <property type="term" value="C:extracellular region"/>
    <property type="evidence" value="ECO:0007669"/>
    <property type="project" value="UniProtKB-SubCell"/>
</dbReference>
<dbReference type="SUPFAM" id="SSF49503">
    <property type="entry name" value="Cupredoxins"/>
    <property type="match status" value="1"/>
</dbReference>
<evidence type="ECO:0000256" key="7">
    <source>
        <dbReference type="ARBA" id="ARBA00023008"/>
    </source>
</evidence>
<protein>
    <recommendedName>
        <fullName evidence="9">Plastocyanin-like domain-containing protein</fullName>
    </recommendedName>
</protein>
<dbReference type="PROSITE" id="PS00079">
    <property type="entry name" value="MULTICOPPER_OXIDASE1"/>
    <property type="match status" value="1"/>
</dbReference>
<keyword evidence="11" id="KW-1185">Reference proteome</keyword>
<feature type="region of interest" description="Disordered" evidence="8">
    <location>
        <begin position="107"/>
        <end position="132"/>
    </location>
</feature>
<evidence type="ECO:0000256" key="1">
    <source>
        <dbReference type="ARBA" id="ARBA00004613"/>
    </source>
</evidence>
<dbReference type="InterPro" id="IPR008972">
    <property type="entry name" value="Cupredoxin"/>
</dbReference>
<keyword evidence="7" id="KW-0186">Copper</keyword>
<dbReference type="InterPro" id="IPR011706">
    <property type="entry name" value="Cu-oxidase_C"/>
</dbReference>